<organism evidence="2 3">
    <name type="scientific">Trichomalopsis sarcophagae</name>
    <dbReference type="NCBI Taxonomy" id="543379"/>
    <lineage>
        <taxon>Eukaryota</taxon>
        <taxon>Metazoa</taxon>
        <taxon>Ecdysozoa</taxon>
        <taxon>Arthropoda</taxon>
        <taxon>Hexapoda</taxon>
        <taxon>Insecta</taxon>
        <taxon>Pterygota</taxon>
        <taxon>Neoptera</taxon>
        <taxon>Endopterygota</taxon>
        <taxon>Hymenoptera</taxon>
        <taxon>Apocrita</taxon>
        <taxon>Proctotrupomorpha</taxon>
        <taxon>Chalcidoidea</taxon>
        <taxon>Pteromalidae</taxon>
        <taxon>Pteromalinae</taxon>
        <taxon>Trichomalopsis</taxon>
    </lineage>
</organism>
<dbReference type="Proteomes" id="UP000215335">
    <property type="component" value="Unassembled WGS sequence"/>
</dbReference>
<proteinExistence type="predicted"/>
<protein>
    <submittedName>
        <fullName evidence="2">Uncharacterized protein</fullName>
    </submittedName>
</protein>
<feature type="compositionally biased region" description="Basic and acidic residues" evidence="1">
    <location>
        <begin position="20"/>
        <end position="45"/>
    </location>
</feature>
<feature type="non-terminal residue" evidence="2">
    <location>
        <position position="298"/>
    </location>
</feature>
<dbReference type="EMBL" id="NNAY01000442">
    <property type="protein sequence ID" value="OXU28362.1"/>
    <property type="molecule type" value="Genomic_DNA"/>
</dbReference>
<keyword evidence="3" id="KW-1185">Reference proteome</keyword>
<accession>A0A232FCL0</accession>
<feature type="region of interest" description="Disordered" evidence="1">
    <location>
        <begin position="258"/>
        <end position="298"/>
    </location>
</feature>
<reference evidence="2 3" key="1">
    <citation type="journal article" date="2017" name="Curr. Biol.">
        <title>The Evolution of Venom by Co-option of Single-Copy Genes.</title>
        <authorList>
            <person name="Martinson E.O."/>
            <person name="Mrinalini"/>
            <person name="Kelkar Y.D."/>
            <person name="Chang C.H."/>
            <person name="Werren J.H."/>
        </authorList>
    </citation>
    <scope>NUCLEOTIDE SEQUENCE [LARGE SCALE GENOMIC DNA]</scope>
    <source>
        <strain evidence="2 3">Alberta</strain>
        <tissue evidence="2">Whole body</tissue>
    </source>
</reference>
<evidence type="ECO:0000313" key="3">
    <source>
        <dbReference type="Proteomes" id="UP000215335"/>
    </source>
</evidence>
<evidence type="ECO:0000256" key="1">
    <source>
        <dbReference type="SAM" id="MobiDB-lite"/>
    </source>
</evidence>
<evidence type="ECO:0000313" key="2">
    <source>
        <dbReference type="EMBL" id="OXU28362.1"/>
    </source>
</evidence>
<gene>
    <name evidence="2" type="ORF">TSAR_008319</name>
</gene>
<feature type="non-terminal residue" evidence="2">
    <location>
        <position position="1"/>
    </location>
</feature>
<feature type="compositionally biased region" description="Basic and acidic residues" evidence="1">
    <location>
        <begin position="258"/>
        <end position="278"/>
    </location>
</feature>
<feature type="region of interest" description="Disordered" evidence="1">
    <location>
        <begin position="1"/>
        <end position="45"/>
    </location>
</feature>
<dbReference type="AlphaFoldDB" id="A0A232FCL0"/>
<name>A0A232FCL0_9HYME</name>
<comment type="caution">
    <text evidence="2">The sequence shown here is derived from an EMBL/GenBank/DDBJ whole genome shotgun (WGS) entry which is preliminary data.</text>
</comment>
<sequence length="298" mass="33778">HFKERPNERTAAASVTRPGTADKKWPVQRDGDAVHGGAAREGESRIDKTLATGGTETQTNDGAQGQRRRLLRRLQGVQRPSEIRPQGLLHPDAPDDLHSPRHRRFYVFRRGQTNNDDVPVDMDSIPGRLHVHLLVDILLRVRETSGALQRHKSHSADSFDVLPDSLCVRSLLDRGCADRHRRHGPGHDGYFFPRCLHEVRFDETRWTDADSESSCYCRSAHHDHSPELHAHQGSASCHFHSGDPFTFDVSLLRRANDDGRKNDRVEPRRGGLRDDANLRRRSSTLQIHPAFGGKRQRV</sequence>